<dbReference type="RefSeq" id="WP_275682930.1">
    <property type="nucleotide sequence ID" value="NZ_JAJLJH010000003.1"/>
</dbReference>
<proteinExistence type="predicted"/>
<comment type="caution">
    <text evidence="2">The sequence shown here is derived from an EMBL/GenBank/DDBJ whole genome shotgun (WGS) entry which is preliminary data.</text>
</comment>
<accession>A0A9X1YL47</accession>
<dbReference type="AlphaFoldDB" id="A0A9X1YL47"/>
<keyword evidence="1" id="KW-1133">Transmembrane helix</keyword>
<reference evidence="2" key="1">
    <citation type="submission" date="2021-11" db="EMBL/GenBank/DDBJ databases">
        <title>BS-T2-15 a new species belonging to the Comamonadaceae family isolated from the soil of a French oak forest.</title>
        <authorList>
            <person name="Mieszkin S."/>
            <person name="Alain K."/>
        </authorList>
    </citation>
    <scope>NUCLEOTIDE SEQUENCE</scope>
    <source>
        <strain evidence="2">BS-T2-15</strain>
    </source>
</reference>
<keyword evidence="1" id="KW-0812">Transmembrane</keyword>
<organism evidence="2 3">
    <name type="scientific">Scleromatobacter humisilvae</name>
    <dbReference type="NCBI Taxonomy" id="2897159"/>
    <lineage>
        <taxon>Bacteria</taxon>
        <taxon>Pseudomonadati</taxon>
        <taxon>Pseudomonadota</taxon>
        <taxon>Betaproteobacteria</taxon>
        <taxon>Burkholderiales</taxon>
        <taxon>Sphaerotilaceae</taxon>
        <taxon>Scleromatobacter</taxon>
    </lineage>
</organism>
<protein>
    <submittedName>
        <fullName evidence="2">Uncharacterized protein</fullName>
    </submittedName>
</protein>
<dbReference type="Proteomes" id="UP001139353">
    <property type="component" value="Unassembled WGS sequence"/>
</dbReference>
<evidence type="ECO:0000256" key="1">
    <source>
        <dbReference type="SAM" id="Phobius"/>
    </source>
</evidence>
<dbReference type="EMBL" id="JAJLJH010000003">
    <property type="protein sequence ID" value="MCK9686890.1"/>
    <property type="molecule type" value="Genomic_DNA"/>
</dbReference>
<evidence type="ECO:0000313" key="2">
    <source>
        <dbReference type="EMBL" id="MCK9686890.1"/>
    </source>
</evidence>
<keyword evidence="3" id="KW-1185">Reference proteome</keyword>
<keyword evidence="1" id="KW-0472">Membrane</keyword>
<feature type="transmembrane region" description="Helical" evidence="1">
    <location>
        <begin position="15"/>
        <end position="34"/>
    </location>
</feature>
<gene>
    <name evidence="2" type="ORF">LPC04_14350</name>
</gene>
<evidence type="ECO:0000313" key="3">
    <source>
        <dbReference type="Proteomes" id="UP001139353"/>
    </source>
</evidence>
<name>A0A9X1YL47_9BURK</name>
<sequence length="61" mass="6494">MAAKRLALVTPAERVTTPAICATMIATVAASMLLHGRWRQRFQASAQAATVGIHMNLASTE</sequence>